<organism evidence="2 3">
    <name type="scientific">Okibacterium fritillariae</name>
    <dbReference type="NCBI Taxonomy" id="123320"/>
    <lineage>
        <taxon>Bacteria</taxon>
        <taxon>Bacillati</taxon>
        <taxon>Actinomycetota</taxon>
        <taxon>Actinomycetes</taxon>
        <taxon>Micrococcales</taxon>
        <taxon>Microbacteriaceae</taxon>
        <taxon>Okibacterium</taxon>
    </lineage>
</organism>
<reference evidence="2 3" key="1">
    <citation type="submission" date="2017-02" db="EMBL/GenBank/DDBJ databases">
        <authorList>
            <person name="Peterson S.W."/>
        </authorList>
    </citation>
    <scope>NUCLEOTIDE SEQUENCE [LARGE SCALE GENOMIC DNA]</scope>
    <source>
        <strain evidence="2 3">VKM Ac-2059</strain>
    </source>
</reference>
<accession>A0A1T5KVP6</accession>
<name>A0A1T5KVP6_9MICO</name>
<feature type="chain" id="PRO_5039448872" evidence="1">
    <location>
        <begin position="32"/>
        <end position="1015"/>
    </location>
</feature>
<dbReference type="SUPFAM" id="SSF49785">
    <property type="entry name" value="Galactose-binding domain-like"/>
    <property type="match status" value="1"/>
</dbReference>
<dbReference type="PANTHER" id="PTHR36848:SF2">
    <property type="entry name" value="SECRETED PROTEIN"/>
    <property type="match status" value="1"/>
</dbReference>
<evidence type="ECO:0000313" key="3">
    <source>
        <dbReference type="Proteomes" id="UP000190857"/>
    </source>
</evidence>
<dbReference type="OrthoDB" id="9761519at2"/>
<dbReference type="STRING" id="123320.SAMN06309945_2559"/>
<dbReference type="InterPro" id="IPR053161">
    <property type="entry name" value="Ulvan_degrading_GH"/>
</dbReference>
<proteinExistence type="predicted"/>
<dbReference type="AlphaFoldDB" id="A0A1T5KVP6"/>
<dbReference type="InterPro" id="IPR008979">
    <property type="entry name" value="Galactose-bd-like_sf"/>
</dbReference>
<evidence type="ECO:0000313" key="2">
    <source>
        <dbReference type="EMBL" id="SKC67846.1"/>
    </source>
</evidence>
<dbReference type="Gene3D" id="2.60.120.260">
    <property type="entry name" value="Galactose-binding domain-like"/>
    <property type="match status" value="1"/>
</dbReference>
<dbReference type="RefSeq" id="WP_079728590.1">
    <property type="nucleotide sequence ID" value="NZ_FUZP01000003.1"/>
</dbReference>
<dbReference type="InterPro" id="IPR006311">
    <property type="entry name" value="TAT_signal"/>
</dbReference>
<keyword evidence="3" id="KW-1185">Reference proteome</keyword>
<dbReference type="PROSITE" id="PS51318">
    <property type="entry name" value="TAT"/>
    <property type="match status" value="1"/>
</dbReference>
<dbReference type="Pfam" id="PF17132">
    <property type="entry name" value="Glyco_hydro_106"/>
    <property type="match status" value="2"/>
</dbReference>
<dbReference type="EMBL" id="FUZP01000003">
    <property type="protein sequence ID" value="SKC67846.1"/>
    <property type="molecule type" value="Genomic_DNA"/>
</dbReference>
<dbReference type="PANTHER" id="PTHR36848">
    <property type="entry name" value="DNA-BINDING PROTEIN (PUTATIVE SECRETED PROTEIN)-RELATED"/>
    <property type="match status" value="1"/>
</dbReference>
<evidence type="ECO:0000256" key="1">
    <source>
        <dbReference type="SAM" id="SignalP"/>
    </source>
</evidence>
<gene>
    <name evidence="2" type="ORF">SAMN06309945_2559</name>
</gene>
<keyword evidence="1" id="KW-0732">Signal</keyword>
<sequence length="1015" mass="109556">MTPSRAPHLTRRQLIGYTAAASMGAAIAATAARGAAGQAFGAPVVSAAAAPSAASFATPPASVAPKFRWWWPNGEVEIDEIVREVNQVADAGFGGLEIADVHHSVPKNLLDVKNFGWGSPRWLAAVEAALVAAEKRGITLDVTLGPSWPAALPNITPQSVEALTEVAHGLAEVPAGGRFNAALPEPVVAASAGVTEKILLKVHAAKILTKPTRGQIVLQRSSLVDLTNKVTNGSLDWTAPSGASDELWVLLAYWRRGSGQEAEGGPHTSPTAYVVDHFSQAGAQAVIDYWEANIVTPRVKDLLTRAGGSFFEDSLEIETHSTIWTRTLVEEFQKRMGYDLLPWLPVIIEQKEKYLYDFDDVKNMRVRDDYNQVLSDLYTENHLVPLRDWAHRLGLTYRVQAYGLEQDSIQQAGIVDIPETESLGAKNLDDYRVLASGRDIAGHTILSCEAAAFLGKAYNTTWTQVLNTLNETFAGGVNQTVLHGFPYATAPGLGWPGFAAFSPYYNNAVGYSEAWGPRTPNWAHARDISAFVARTQQVLQTGRARYDILFLRQKGWAQTGIGAPWATASGIPIGWTHGFLANSSLELPGAVMKNGRFAPDGGNYRVVILDIDRFRGNEATMSVAAATKLLAHAKAGLPVIFFGDWTNPEATGLRDASANQQVASLLAQVKALPTSTTALGNDDIPIALAALGIGRDVEHSSSMLKHIRRVDGKVDYYFLTNTRHNPPKDKLVLIDQDVWLTAESGDSIPYELDAWTGRITPVAHYRREGSRVRVRVRLAPAQSTIIVLAGRSYAGVTAPLVHVVETTATGARFAAGAGAGSGSGSAELVAEATGTYQATLSDGRTKTVTVKDLPAAIDLPSWQLELDDWQPVDPARIETKHVMHTIALDSLQPWNKIPGVVDASGIGVYKTTLTLDPASWKIGRVGIYLDLGQVIDTFKVWVNSELVAERDILDTRLDISAYARPGRNTVRVEVASTLINRLRVVNPTVYSSVGSQAYGLLGPVQVRPYGIARVI</sequence>
<protein>
    <submittedName>
        <fullName evidence="2">Alpha-L-rhamnosidase</fullName>
    </submittedName>
</protein>
<dbReference type="Proteomes" id="UP000190857">
    <property type="component" value="Unassembled WGS sequence"/>
</dbReference>
<feature type="signal peptide" evidence="1">
    <location>
        <begin position="1"/>
        <end position="31"/>
    </location>
</feature>